<dbReference type="EMBL" id="LXSH01000028">
    <property type="protein sequence ID" value="OAM20346.1"/>
    <property type="molecule type" value="Genomic_DNA"/>
</dbReference>
<dbReference type="Gene3D" id="4.10.410.40">
    <property type="match status" value="1"/>
</dbReference>
<protein>
    <submittedName>
        <fullName evidence="1">Phage tail protein</fullName>
    </submittedName>
</protein>
<dbReference type="AlphaFoldDB" id="A0A1A9RLL6"/>
<sequence>MAMTLPNGSTVFIATEMEAEKSFTGASNAAECVLTATAHGLQNGDYILVTSGWGDLNGCVFKVGDVQANTVKLIGIDTTNLTRFPTGSGGGTLQKIKTWQQLLQILEYSTSGGEQQYYDYAFMEDGISRQLPTTVSPTQISIALGDDPTLPGYQAAVKASRAGKQVPLRLNLKNGSVVVYNGYLSVNETPTTTMNEGMKIQASYAMNGRPNRYVG</sequence>
<evidence type="ECO:0000313" key="1">
    <source>
        <dbReference type="EMBL" id="OAM20346.1"/>
    </source>
</evidence>
<reference evidence="2" key="1">
    <citation type="submission" date="2016-05" db="EMBL/GenBank/DDBJ databases">
        <title>Draft genome of Corynebacterium afermentans subsp. afermentans LCDC 88199T.</title>
        <authorList>
            <person name="Bernier A.-M."/>
            <person name="Bernard K."/>
        </authorList>
    </citation>
    <scope>NUCLEOTIDE SEQUENCE [LARGE SCALE GENOMIC DNA]</scope>
    <source>
        <strain evidence="2">NML120819</strain>
    </source>
</reference>
<accession>A0A1A9RLL6</accession>
<dbReference type="InterPro" id="IPR014918">
    <property type="entry name" value="Phage_tail_3"/>
</dbReference>
<evidence type="ECO:0000313" key="2">
    <source>
        <dbReference type="Proteomes" id="UP000078103"/>
    </source>
</evidence>
<dbReference type="Proteomes" id="UP000078103">
    <property type="component" value="Unassembled WGS sequence"/>
</dbReference>
<gene>
    <name evidence="1" type="ORF">A7P89_10625</name>
</gene>
<name>A0A1A9RLL6_EIKCO</name>
<comment type="caution">
    <text evidence="1">The sequence shown here is derived from an EMBL/GenBank/DDBJ whole genome shotgun (WGS) entry which is preliminary data.</text>
</comment>
<dbReference type="RefSeq" id="WP_064106471.1">
    <property type="nucleotide sequence ID" value="NZ_LXSH01000028.1"/>
</dbReference>
<proteinExistence type="predicted"/>
<organism evidence="1 2">
    <name type="scientific">Eikenella corrodens</name>
    <dbReference type="NCBI Taxonomy" id="539"/>
    <lineage>
        <taxon>Bacteria</taxon>
        <taxon>Pseudomonadati</taxon>
        <taxon>Pseudomonadota</taxon>
        <taxon>Betaproteobacteria</taxon>
        <taxon>Neisseriales</taxon>
        <taxon>Neisseriaceae</taxon>
        <taxon>Eikenella</taxon>
    </lineage>
</organism>
<dbReference type="Pfam" id="PF08813">
    <property type="entry name" value="Phage_tail_3"/>
    <property type="match status" value="1"/>
</dbReference>